<dbReference type="InterPro" id="IPR000156">
    <property type="entry name" value="Ran_bind_dom"/>
</dbReference>
<evidence type="ECO:0000313" key="4">
    <source>
        <dbReference type="Proteomes" id="UP000192639"/>
    </source>
</evidence>
<keyword evidence="4" id="KW-1185">Reference proteome</keyword>
<dbReference type="SUPFAM" id="SSF50729">
    <property type="entry name" value="PH domain-like"/>
    <property type="match status" value="1"/>
</dbReference>
<dbReference type="PROSITE" id="PS50196">
    <property type="entry name" value="RANBD1"/>
    <property type="match status" value="1"/>
</dbReference>
<organism evidence="3 4">
    <name type="scientific">Enterospora canceri</name>
    <dbReference type="NCBI Taxonomy" id="1081671"/>
    <lineage>
        <taxon>Eukaryota</taxon>
        <taxon>Fungi</taxon>
        <taxon>Fungi incertae sedis</taxon>
        <taxon>Microsporidia</taxon>
        <taxon>Enterocytozoonidae</taxon>
        <taxon>Enterospora</taxon>
    </lineage>
</organism>
<feature type="compositionally biased region" description="Basic and acidic residues" evidence="1">
    <location>
        <begin position="24"/>
        <end position="39"/>
    </location>
</feature>
<feature type="compositionally biased region" description="Basic and acidic residues" evidence="1">
    <location>
        <begin position="1"/>
        <end position="13"/>
    </location>
</feature>
<dbReference type="EMBL" id="LWDP01000008">
    <property type="protein sequence ID" value="ORD94825.1"/>
    <property type="molecule type" value="Genomic_DNA"/>
</dbReference>
<dbReference type="Pfam" id="PF00638">
    <property type="entry name" value="Ran_BP1"/>
    <property type="match status" value="1"/>
</dbReference>
<sequence length="212" mass="24072">MAEKCELKEKQNETESVSVNESVSETKVEKKVEEGEKGKIAGSAKSPFLVKKKDETASKEQDEEDINYFKKQQADLVKKVESSSLFVRRAKLYFLLPSTGKLETRGSGMLMIMGTKSGLHKIMMVRDNLMLKGADHYIAPSAKLIKAVSVPNSYVWVAVDDKSDAEVNYKRTTYFATFEKEKDAEEFRAFYEAGQENNRAVFDEIKTRINKE</sequence>
<dbReference type="OrthoDB" id="2357150at2759"/>
<evidence type="ECO:0000259" key="2">
    <source>
        <dbReference type="PROSITE" id="PS50196"/>
    </source>
</evidence>
<dbReference type="SMART" id="SM00160">
    <property type="entry name" value="RanBD"/>
    <property type="match status" value="1"/>
</dbReference>
<dbReference type="AlphaFoldDB" id="A0A1Y1S8S2"/>
<gene>
    <name evidence="3" type="primary">YRB1</name>
    <name evidence="3" type="ORF">ECANGB1_2221</name>
</gene>
<dbReference type="Gene3D" id="2.30.29.30">
    <property type="entry name" value="Pleckstrin-homology domain (PH domain)/Phosphotyrosine-binding domain (PTB)"/>
    <property type="match status" value="1"/>
</dbReference>
<evidence type="ECO:0000256" key="1">
    <source>
        <dbReference type="SAM" id="MobiDB-lite"/>
    </source>
</evidence>
<dbReference type="VEuPathDB" id="MicrosporidiaDB:ECANGB1_2221"/>
<protein>
    <submittedName>
        <fullName evidence="3">YRB1</fullName>
    </submittedName>
</protein>
<dbReference type="Proteomes" id="UP000192639">
    <property type="component" value="Unassembled WGS sequence"/>
</dbReference>
<proteinExistence type="predicted"/>
<feature type="region of interest" description="Disordered" evidence="1">
    <location>
        <begin position="1"/>
        <end position="39"/>
    </location>
</feature>
<reference evidence="3 4" key="1">
    <citation type="journal article" date="2017" name="Environ. Microbiol.">
        <title>Decay of the glycolytic pathway and adaptation to intranuclear parasitism within Enterocytozoonidae microsporidia.</title>
        <authorList>
            <person name="Wiredu Boakye D."/>
            <person name="Jaroenlak P."/>
            <person name="Prachumwat A."/>
            <person name="Williams T.A."/>
            <person name="Bateman K.S."/>
            <person name="Itsathitphaisarn O."/>
            <person name="Sritunyalucksana K."/>
            <person name="Paszkiewicz K.H."/>
            <person name="Moore K.A."/>
            <person name="Stentiford G.D."/>
            <person name="Williams B.A."/>
        </authorList>
    </citation>
    <scope>NUCLEOTIDE SEQUENCE [LARGE SCALE GENOMIC DNA]</scope>
    <source>
        <strain evidence="3 4">GB1</strain>
    </source>
</reference>
<feature type="compositionally biased region" description="Low complexity" evidence="1">
    <location>
        <begin position="14"/>
        <end position="23"/>
    </location>
</feature>
<evidence type="ECO:0000313" key="3">
    <source>
        <dbReference type="EMBL" id="ORD94825.1"/>
    </source>
</evidence>
<accession>A0A1Y1S8S2</accession>
<comment type="caution">
    <text evidence="3">The sequence shown here is derived from an EMBL/GenBank/DDBJ whole genome shotgun (WGS) entry which is preliminary data.</text>
</comment>
<dbReference type="InterPro" id="IPR011993">
    <property type="entry name" value="PH-like_dom_sf"/>
</dbReference>
<feature type="domain" description="RanBD1" evidence="2">
    <location>
        <begin position="81"/>
        <end position="200"/>
    </location>
</feature>
<name>A0A1Y1S8S2_9MICR</name>